<dbReference type="NCBIfam" id="TIGR00369">
    <property type="entry name" value="unchar_dom_1"/>
    <property type="match status" value="1"/>
</dbReference>
<dbReference type="AlphaFoldDB" id="A0A2T5MFW5"/>
<evidence type="ECO:0000256" key="1">
    <source>
        <dbReference type="ARBA" id="ARBA00022801"/>
    </source>
</evidence>
<dbReference type="CDD" id="cd03443">
    <property type="entry name" value="PaaI_thioesterase"/>
    <property type="match status" value="1"/>
</dbReference>
<gene>
    <name evidence="3" type="ORF">CJD38_08920</name>
</gene>
<accession>A0A2T5MFW5</accession>
<evidence type="ECO:0000313" key="3">
    <source>
        <dbReference type="EMBL" id="PTU31452.1"/>
    </source>
</evidence>
<dbReference type="SUPFAM" id="SSF54637">
    <property type="entry name" value="Thioesterase/thiol ester dehydrase-isomerase"/>
    <property type="match status" value="1"/>
</dbReference>
<dbReference type="RefSeq" id="WP_107939995.1">
    <property type="nucleotide sequence ID" value="NZ_QANS01000003.1"/>
</dbReference>
<dbReference type="InterPro" id="IPR003736">
    <property type="entry name" value="PAAI_dom"/>
</dbReference>
<name>A0A2T5MFW5_9GAMM</name>
<keyword evidence="1" id="KW-0378">Hydrolase</keyword>
<dbReference type="Pfam" id="PF03061">
    <property type="entry name" value="4HBT"/>
    <property type="match status" value="1"/>
</dbReference>
<organism evidence="3 4">
    <name type="scientific">Stenotrophobium rhamnosiphilum</name>
    <dbReference type="NCBI Taxonomy" id="2029166"/>
    <lineage>
        <taxon>Bacteria</taxon>
        <taxon>Pseudomonadati</taxon>
        <taxon>Pseudomonadota</taxon>
        <taxon>Gammaproteobacteria</taxon>
        <taxon>Nevskiales</taxon>
        <taxon>Nevskiaceae</taxon>
        <taxon>Stenotrophobium</taxon>
    </lineage>
</organism>
<evidence type="ECO:0000313" key="4">
    <source>
        <dbReference type="Proteomes" id="UP000244248"/>
    </source>
</evidence>
<dbReference type="OrthoDB" id="9813282at2"/>
<feature type="domain" description="Thioesterase" evidence="2">
    <location>
        <begin position="33"/>
        <end position="113"/>
    </location>
</feature>
<dbReference type="EMBL" id="QANS01000003">
    <property type="protein sequence ID" value="PTU31452.1"/>
    <property type="molecule type" value="Genomic_DNA"/>
</dbReference>
<comment type="caution">
    <text evidence="3">The sequence shown here is derived from an EMBL/GenBank/DDBJ whole genome shotgun (WGS) entry which is preliminary data.</text>
</comment>
<protein>
    <submittedName>
        <fullName evidence="3">PaaI family thioesterase</fullName>
    </submittedName>
</protein>
<dbReference type="InterPro" id="IPR006683">
    <property type="entry name" value="Thioestr_dom"/>
</dbReference>
<dbReference type="GO" id="GO:0016289">
    <property type="term" value="F:acyl-CoA hydrolase activity"/>
    <property type="evidence" value="ECO:0007669"/>
    <property type="project" value="UniProtKB-ARBA"/>
</dbReference>
<keyword evidence="4" id="KW-1185">Reference proteome</keyword>
<dbReference type="Proteomes" id="UP000244248">
    <property type="component" value="Unassembled WGS sequence"/>
</dbReference>
<sequence length="124" mass="13180">MKVEGHIEFTIIEQSAERVVSEMPVQAGIKNPYGTVHAGATLWFADVTATVLVMGKGDASEGMKGFPLAINLNANLIGNQIDGKLKAVSTFVKRGRTVSVVRTEVTGTDGKLIADVTTNHILSK</sequence>
<dbReference type="InterPro" id="IPR029069">
    <property type="entry name" value="HotDog_dom_sf"/>
</dbReference>
<evidence type="ECO:0000259" key="2">
    <source>
        <dbReference type="Pfam" id="PF03061"/>
    </source>
</evidence>
<dbReference type="Gene3D" id="3.10.129.10">
    <property type="entry name" value="Hotdog Thioesterase"/>
    <property type="match status" value="1"/>
</dbReference>
<proteinExistence type="predicted"/>
<reference evidence="3 4" key="1">
    <citation type="submission" date="2018-04" db="EMBL/GenBank/DDBJ databases">
        <title>Novel species isolated from glacier.</title>
        <authorList>
            <person name="Liu Q."/>
            <person name="Xin Y.-H."/>
        </authorList>
    </citation>
    <scope>NUCLEOTIDE SEQUENCE [LARGE SCALE GENOMIC DNA]</scope>
    <source>
        <strain evidence="3 4">GT1R17</strain>
    </source>
</reference>